<feature type="transmembrane region" description="Helical" evidence="6">
    <location>
        <begin position="148"/>
        <end position="170"/>
    </location>
</feature>
<dbReference type="PANTHER" id="PTHR31142:SF3">
    <property type="entry name" value="THH1_TOM1_TOM3 DOMAIN-CONTAINING PROTEIN"/>
    <property type="match status" value="1"/>
</dbReference>
<keyword evidence="5 6" id="KW-0472">Membrane</keyword>
<dbReference type="Pfam" id="PF06454">
    <property type="entry name" value="THH1_TOM1-3_dom"/>
    <property type="match status" value="1"/>
</dbReference>
<dbReference type="EMBL" id="PQIB02000015">
    <property type="protein sequence ID" value="RLM66691.1"/>
    <property type="molecule type" value="Genomic_DNA"/>
</dbReference>
<comment type="caution">
    <text evidence="8">The sequence shown here is derived from an EMBL/GenBank/DDBJ whole genome shotgun (WGS) entry which is preliminary data.</text>
</comment>
<evidence type="ECO:0000256" key="2">
    <source>
        <dbReference type="ARBA" id="ARBA00006779"/>
    </source>
</evidence>
<feature type="transmembrane region" description="Helical" evidence="6">
    <location>
        <begin position="115"/>
        <end position="136"/>
    </location>
</feature>
<evidence type="ECO:0000313" key="8">
    <source>
        <dbReference type="EMBL" id="RLM66691.1"/>
    </source>
</evidence>
<proteinExistence type="inferred from homology"/>
<comment type="subcellular location">
    <subcellularLocation>
        <location evidence="1">Vacuole membrane</location>
        <topology evidence="1">Multi-pass membrane protein</topology>
    </subcellularLocation>
</comment>
<reference evidence="9" key="1">
    <citation type="journal article" date="2019" name="Nat. Commun.">
        <title>The genome of broomcorn millet.</title>
        <authorList>
            <person name="Zou C."/>
            <person name="Miki D."/>
            <person name="Li D."/>
            <person name="Tang Q."/>
            <person name="Xiao L."/>
            <person name="Rajput S."/>
            <person name="Deng P."/>
            <person name="Jia W."/>
            <person name="Huang R."/>
            <person name="Zhang M."/>
            <person name="Sun Y."/>
            <person name="Hu J."/>
            <person name="Fu X."/>
            <person name="Schnable P.S."/>
            <person name="Li F."/>
            <person name="Zhang H."/>
            <person name="Feng B."/>
            <person name="Zhu X."/>
            <person name="Liu R."/>
            <person name="Schnable J.C."/>
            <person name="Zhu J.-K."/>
            <person name="Zhang H."/>
        </authorList>
    </citation>
    <scope>NUCLEOTIDE SEQUENCE [LARGE SCALE GENOMIC DNA]</scope>
</reference>
<evidence type="ECO:0000256" key="1">
    <source>
        <dbReference type="ARBA" id="ARBA00004128"/>
    </source>
</evidence>
<dbReference type="OrthoDB" id="19798at2759"/>
<dbReference type="InterPro" id="IPR040226">
    <property type="entry name" value="THH1/TOM1/TOM3"/>
</dbReference>
<dbReference type="PANTHER" id="PTHR31142">
    <property type="entry name" value="TOBAMOVIRUS MULTIPLICATION PROTEIN 1-LIKE ISOFORM X1"/>
    <property type="match status" value="1"/>
</dbReference>
<evidence type="ECO:0000259" key="7">
    <source>
        <dbReference type="Pfam" id="PF06454"/>
    </source>
</evidence>
<protein>
    <recommendedName>
        <fullName evidence="7">THH1/TOM1/TOM3 domain-containing protein</fullName>
    </recommendedName>
</protein>
<sequence length="385" mass="43456">MRGLLAVEAAGAAASSSVLNGAVDWWRDVNESPLWQDRIFHALAVLYGIVSAVALVQLIRIECRVPEYGWTTQKVFHFLNFLVNGVRSVVFVLRRNVQVLEPEARAMSTDGLRPTFYWINGVVYAIQIILWLVLWWKPVRIMVILSKMFFAGVSLFAALGFLLYGGRLFLMLQRFPVESKGRLKKLQEVGYVTTICFSCFLIRCAMMCLNAFDKAADLDVLNHPILNFFYYLVVHGKQHQNCRYVQYNEVDLHFQVLILRNHPGLATLEVCGKALQNLPDASAHEVDLNFQASFLCCPDVVNLMILLRISTSSSLAAQELAVSVVQFQKRHSAPDSEALLSDSKHTVHAILPFLLSHGRKVFLCLEGQFDHLVLVAEDYSIACLH</sequence>
<keyword evidence="9" id="KW-1185">Reference proteome</keyword>
<keyword evidence="4 6" id="KW-1133">Transmembrane helix</keyword>
<comment type="similarity">
    <text evidence="2">Belongs to the plant tobamovirus multiplication TOM1 protein family.</text>
</comment>
<dbReference type="STRING" id="4540.A0A3L6Q0Y4"/>
<dbReference type="Proteomes" id="UP000275267">
    <property type="component" value="Unassembled WGS sequence"/>
</dbReference>
<evidence type="ECO:0000256" key="4">
    <source>
        <dbReference type="ARBA" id="ARBA00022989"/>
    </source>
</evidence>
<organism evidence="8 9">
    <name type="scientific">Panicum miliaceum</name>
    <name type="common">Proso millet</name>
    <name type="synonym">Broomcorn millet</name>
    <dbReference type="NCBI Taxonomy" id="4540"/>
    <lineage>
        <taxon>Eukaryota</taxon>
        <taxon>Viridiplantae</taxon>
        <taxon>Streptophyta</taxon>
        <taxon>Embryophyta</taxon>
        <taxon>Tracheophyta</taxon>
        <taxon>Spermatophyta</taxon>
        <taxon>Magnoliopsida</taxon>
        <taxon>Liliopsida</taxon>
        <taxon>Poales</taxon>
        <taxon>Poaceae</taxon>
        <taxon>PACMAD clade</taxon>
        <taxon>Panicoideae</taxon>
        <taxon>Panicodae</taxon>
        <taxon>Paniceae</taxon>
        <taxon>Panicinae</taxon>
        <taxon>Panicum</taxon>
        <taxon>Panicum sect. Panicum</taxon>
    </lineage>
</organism>
<dbReference type="GO" id="GO:0005774">
    <property type="term" value="C:vacuolar membrane"/>
    <property type="evidence" value="ECO:0007669"/>
    <property type="project" value="UniProtKB-SubCell"/>
</dbReference>
<name>A0A3L6Q0Y4_PANMI</name>
<evidence type="ECO:0000256" key="6">
    <source>
        <dbReference type="SAM" id="Phobius"/>
    </source>
</evidence>
<keyword evidence="3 6" id="KW-0812">Transmembrane</keyword>
<evidence type="ECO:0000256" key="5">
    <source>
        <dbReference type="ARBA" id="ARBA00023136"/>
    </source>
</evidence>
<feature type="transmembrane region" description="Helical" evidence="6">
    <location>
        <begin position="45"/>
        <end position="63"/>
    </location>
</feature>
<dbReference type="InterPro" id="IPR009457">
    <property type="entry name" value="THH1/TOM1/TOM3_dom"/>
</dbReference>
<feature type="domain" description="THH1/TOM1/TOM3" evidence="7">
    <location>
        <begin position="103"/>
        <end position="234"/>
    </location>
</feature>
<evidence type="ECO:0000313" key="9">
    <source>
        <dbReference type="Proteomes" id="UP000275267"/>
    </source>
</evidence>
<accession>A0A3L6Q0Y4</accession>
<gene>
    <name evidence="8" type="ORF">C2845_PM16G20410</name>
</gene>
<dbReference type="AlphaFoldDB" id="A0A3L6Q0Y4"/>
<evidence type="ECO:0000256" key="3">
    <source>
        <dbReference type="ARBA" id="ARBA00022692"/>
    </source>
</evidence>